<evidence type="ECO:0000259" key="2">
    <source>
        <dbReference type="Pfam" id="PF03372"/>
    </source>
</evidence>
<keyword evidence="1" id="KW-0732">Signal</keyword>
<evidence type="ECO:0000313" key="4">
    <source>
        <dbReference type="Proteomes" id="UP000198670"/>
    </source>
</evidence>
<feature type="chain" id="PRO_5011475793" evidence="1">
    <location>
        <begin position="22"/>
        <end position="266"/>
    </location>
</feature>
<accession>A0A1I3CH29</accession>
<feature type="domain" description="Endonuclease/exonuclease/phosphatase" evidence="2">
    <location>
        <begin position="38"/>
        <end position="255"/>
    </location>
</feature>
<organism evidence="3 4">
    <name type="scientific">Parapedobacter indicus</name>
    <dbReference type="NCBI Taxonomy" id="1477437"/>
    <lineage>
        <taxon>Bacteria</taxon>
        <taxon>Pseudomonadati</taxon>
        <taxon>Bacteroidota</taxon>
        <taxon>Sphingobacteriia</taxon>
        <taxon>Sphingobacteriales</taxon>
        <taxon>Sphingobacteriaceae</taxon>
        <taxon>Parapedobacter</taxon>
    </lineage>
</organism>
<protein>
    <submittedName>
        <fullName evidence="3">Metal-dependent hydrolase, endonuclease/exonuclease/phosphatase family</fullName>
    </submittedName>
</protein>
<dbReference type="AlphaFoldDB" id="A0A1I3CH29"/>
<dbReference type="RefSeq" id="WP_090622265.1">
    <property type="nucleotide sequence ID" value="NZ_FOQO01000001.1"/>
</dbReference>
<sequence>MNCKKIIYLIFLIVPCCQVWAFSDSTASHEPPTRLKVLSYNLRFGELASLEELAAFINEQNPDIVALQEVDCRTNRDRAPQQHGKDFATELGFRTGMIAAYGKTIPYAGGYYGIAILSKYPLAKVERIYLPKTENGKEQRAILVADVEFREGEYITFASTHLDYTNTEERQVQVEKLNKVLLAQSHPVIVAGDFNARPDSKEISEGMAAWKTVSNGEPTIPANAPRHTIDYIFCYPKDKWSEIGATTYQIGLSDHLPISAVVELNP</sequence>
<gene>
    <name evidence="3" type="ORF">SAMN05444682_10125</name>
</gene>
<dbReference type="InterPro" id="IPR005135">
    <property type="entry name" value="Endo/exonuclease/phosphatase"/>
</dbReference>
<dbReference type="PANTHER" id="PTHR14859">
    <property type="entry name" value="CALCOFLUOR WHITE HYPERSENSITIVE PROTEIN PRECURSOR"/>
    <property type="match status" value="1"/>
</dbReference>
<keyword evidence="3" id="KW-0540">Nuclease</keyword>
<dbReference type="EMBL" id="FOQO01000001">
    <property type="protein sequence ID" value="SFH73519.1"/>
    <property type="molecule type" value="Genomic_DNA"/>
</dbReference>
<reference evidence="3 4" key="1">
    <citation type="submission" date="2016-10" db="EMBL/GenBank/DDBJ databases">
        <authorList>
            <person name="de Groot N.N."/>
        </authorList>
    </citation>
    <scope>NUCLEOTIDE SEQUENCE [LARGE SCALE GENOMIC DNA]</scope>
    <source>
        <strain evidence="3 4">RK1</strain>
    </source>
</reference>
<dbReference type="GO" id="GO:0004519">
    <property type="term" value="F:endonuclease activity"/>
    <property type="evidence" value="ECO:0007669"/>
    <property type="project" value="UniProtKB-KW"/>
</dbReference>
<dbReference type="InterPro" id="IPR036691">
    <property type="entry name" value="Endo/exonu/phosph_ase_sf"/>
</dbReference>
<dbReference type="STRING" id="1477437.SAMN05444682_10125"/>
<dbReference type="SUPFAM" id="SSF56219">
    <property type="entry name" value="DNase I-like"/>
    <property type="match status" value="1"/>
</dbReference>
<dbReference type="Pfam" id="PF03372">
    <property type="entry name" value="Exo_endo_phos"/>
    <property type="match status" value="1"/>
</dbReference>
<evidence type="ECO:0000256" key="1">
    <source>
        <dbReference type="SAM" id="SignalP"/>
    </source>
</evidence>
<dbReference type="OrthoDB" id="9778989at2"/>
<dbReference type="GO" id="GO:0016020">
    <property type="term" value="C:membrane"/>
    <property type="evidence" value="ECO:0007669"/>
    <property type="project" value="GOC"/>
</dbReference>
<dbReference type="GO" id="GO:0004527">
    <property type="term" value="F:exonuclease activity"/>
    <property type="evidence" value="ECO:0007669"/>
    <property type="project" value="UniProtKB-KW"/>
</dbReference>
<dbReference type="Gene3D" id="3.60.10.10">
    <property type="entry name" value="Endonuclease/exonuclease/phosphatase"/>
    <property type="match status" value="1"/>
</dbReference>
<keyword evidence="4" id="KW-1185">Reference proteome</keyword>
<proteinExistence type="predicted"/>
<dbReference type="GO" id="GO:0006506">
    <property type="term" value="P:GPI anchor biosynthetic process"/>
    <property type="evidence" value="ECO:0007669"/>
    <property type="project" value="TreeGrafter"/>
</dbReference>
<dbReference type="PANTHER" id="PTHR14859:SF15">
    <property type="entry name" value="ENDONUCLEASE_EXONUCLEASE_PHOSPHATASE DOMAIN-CONTAINING PROTEIN"/>
    <property type="match status" value="1"/>
</dbReference>
<feature type="signal peptide" evidence="1">
    <location>
        <begin position="1"/>
        <end position="21"/>
    </location>
</feature>
<keyword evidence="3" id="KW-0378">Hydrolase</keyword>
<keyword evidence="3" id="KW-0269">Exonuclease</keyword>
<keyword evidence="3" id="KW-0255">Endonuclease</keyword>
<name>A0A1I3CH29_9SPHI</name>
<dbReference type="Proteomes" id="UP000198670">
    <property type="component" value="Unassembled WGS sequence"/>
</dbReference>
<evidence type="ECO:0000313" key="3">
    <source>
        <dbReference type="EMBL" id="SFH73519.1"/>
    </source>
</evidence>
<dbReference type="InterPro" id="IPR051916">
    <property type="entry name" value="GPI-anchor_lipid_remodeler"/>
</dbReference>